<accession>A0A1Q3CE69</accession>
<protein>
    <submittedName>
        <fullName evidence="2">Uncharacterized protein</fullName>
    </submittedName>
</protein>
<organism evidence="2 3">
    <name type="scientific">Cephalotus follicularis</name>
    <name type="common">Albany pitcher plant</name>
    <dbReference type="NCBI Taxonomy" id="3775"/>
    <lineage>
        <taxon>Eukaryota</taxon>
        <taxon>Viridiplantae</taxon>
        <taxon>Streptophyta</taxon>
        <taxon>Embryophyta</taxon>
        <taxon>Tracheophyta</taxon>
        <taxon>Spermatophyta</taxon>
        <taxon>Magnoliopsida</taxon>
        <taxon>eudicotyledons</taxon>
        <taxon>Gunneridae</taxon>
        <taxon>Pentapetalae</taxon>
        <taxon>rosids</taxon>
        <taxon>fabids</taxon>
        <taxon>Oxalidales</taxon>
        <taxon>Cephalotaceae</taxon>
        <taxon>Cephalotus</taxon>
    </lineage>
</organism>
<feature type="non-terminal residue" evidence="2">
    <location>
        <position position="1"/>
    </location>
</feature>
<sequence length="69" mass="7303">SKILSSRLESQVNPCEHNFTSQAARTSNAQECPSGKFSAEIQASLFKGTLTAGSPRGTPQNTEENFGSA</sequence>
<evidence type="ECO:0000256" key="1">
    <source>
        <dbReference type="SAM" id="MobiDB-lite"/>
    </source>
</evidence>
<gene>
    <name evidence="2" type="ORF">CFOL_v3_21991</name>
</gene>
<evidence type="ECO:0000313" key="2">
    <source>
        <dbReference type="EMBL" id="GAV78524.1"/>
    </source>
</evidence>
<dbReference type="EMBL" id="BDDD01001817">
    <property type="protein sequence ID" value="GAV78524.1"/>
    <property type="molecule type" value="Genomic_DNA"/>
</dbReference>
<dbReference type="InParanoid" id="A0A1Q3CE69"/>
<feature type="compositionally biased region" description="Polar residues" evidence="1">
    <location>
        <begin position="57"/>
        <end position="69"/>
    </location>
</feature>
<feature type="region of interest" description="Disordered" evidence="1">
    <location>
        <begin position="49"/>
        <end position="69"/>
    </location>
</feature>
<dbReference type="AlphaFoldDB" id="A0A1Q3CE69"/>
<comment type="caution">
    <text evidence="2">The sequence shown here is derived from an EMBL/GenBank/DDBJ whole genome shotgun (WGS) entry which is preliminary data.</text>
</comment>
<name>A0A1Q3CE69_CEPFO</name>
<dbReference type="Proteomes" id="UP000187406">
    <property type="component" value="Unassembled WGS sequence"/>
</dbReference>
<evidence type="ECO:0000313" key="3">
    <source>
        <dbReference type="Proteomes" id="UP000187406"/>
    </source>
</evidence>
<keyword evidence="3" id="KW-1185">Reference proteome</keyword>
<reference evidence="3" key="1">
    <citation type="submission" date="2016-04" db="EMBL/GenBank/DDBJ databases">
        <title>Cephalotus genome sequencing.</title>
        <authorList>
            <person name="Fukushima K."/>
            <person name="Hasebe M."/>
            <person name="Fang X."/>
        </authorList>
    </citation>
    <scope>NUCLEOTIDE SEQUENCE [LARGE SCALE GENOMIC DNA]</scope>
    <source>
        <strain evidence="3">cv. St1</strain>
    </source>
</reference>
<proteinExistence type="predicted"/>